<name>A0A9D4FF84_DREPO</name>
<keyword evidence="2" id="KW-0325">Glycoprotein</keyword>
<feature type="signal peptide" evidence="3">
    <location>
        <begin position="1"/>
        <end position="23"/>
    </location>
</feature>
<sequence>MDKTLRYILCVLLLAAFACSAEAIRCYECNTRDNNGCDDPFSDAIQKTGCAQCVKIKGKKNNIQGVQRDCLTERLPYDGCESGTENGFTGDTCVCATDLCNTSDRTAHVSMFLMALASFIATQWLY</sequence>
<evidence type="ECO:0000256" key="1">
    <source>
        <dbReference type="ARBA" id="ARBA00022729"/>
    </source>
</evidence>
<dbReference type="OrthoDB" id="6420171at2759"/>
<reference evidence="4" key="1">
    <citation type="journal article" date="2019" name="bioRxiv">
        <title>The Genome of the Zebra Mussel, Dreissena polymorpha: A Resource for Invasive Species Research.</title>
        <authorList>
            <person name="McCartney M.A."/>
            <person name="Auch B."/>
            <person name="Kono T."/>
            <person name="Mallez S."/>
            <person name="Zhang Y."/>
            <person name="Obille A."/>
            <person name="Becker A."/>
            <person name="Abrahante J.E."/>
            <person name="Garbe J."/>
            <person name="Badalamenti J.P."/>
            <person name="Herman A."/>
            <person name="Mangelson H."/>
            <person name="Liachko I."/>
            <person name="Sullivan S."/>
            <person name="Sone E.D."/>
            <person name="Koren S."/>
            <person name="Silverstein K.A.T."/>
            <person name="Beckman K.B."/>
            <person name="Gohl D.M."/>
        </authorList>
    </citation>
    <scope>NUCLEOTIDE SEQUENCE</scope>
    <source>
        <strain evidence="4">Duluth1</strain>
        <tissue evidence="4">Whole animal</tissue>
    </source>
</reference>
<dbReference type="Pfam" id="PF17064">
    <property type="entry name" value="QVR"/>
    <property type="match status" value="1"/>
</dbReference>
<gene>
    <name evidence="4" type="ORF">DPMN_150794</name>
</gene>
<feature type="chain" id="PRO_5039085461" description="Protein quiver" evidence="3">
    <location>
        <begin position="24"/>
        <end position="126"/>
    </location>
</feature>
<protein>
    <recommendedName>
        <fullName evidence="6">Protein quiver</fullName>
    </recommendedName>
</protein>
<dbReference type="Proteomes" id="UP000828390">
    <property type="component" value="Unassembled WGS sequence"/>
</dbReference>
<dbReference type="GO" id="GO:0032222">
    <property type="term" value="P:regulation of synaptic transmission, cholinergic"/>
    <property type="evidence" value="ECO:0007669"/>
    <property type="project" value="InterPro"/>
</dbReference>
<evidence type="ECO:0008006" key="6">
    <source>
        <dbReference type="Google" id="ProtNLM"/>
    </source>
</evidence>
<evidence type="ECO:0000256" key="2">
    <source>
        <dbReference type="ARBA" id="ARBA00023180"/>
    </source>
</evidence>
<proteinExistence type="predicted"/>
<dbReference type="AlphaFoldDB" id="A0A9D4FF84"/>
<dbReference type="EMBL" id="JAIWYP010000007">
    <property type="protein sequence ID" value="KAH3797217.1"/>
    <property type="molecule type" value="Genomic_DNA"/>
</dbReference>
<dbReference type="PROSITE" id="PS51257">
    <property type="entry name" value="PROKAR_LIPOPROTEIN"/>
    <property type="match status" value="1"/>
</dbReference>
<keyword evidence="5" id="KW-1185">Reference proteome</keyword>
<dbReference type="InterPro" id="IPR050975">
    <property type="entry name" value="Sleep_regulator"/>
</dbReference>
<evidence type="ECO:0000256" key="3">
    <source>
        <dbReference type="SAM" id="SignalP"/>
    </source>
</evidence>
<dbReference type="InterPro" id="IPR031424">
    <property type="entry name" value="QVR-like"/>
</dbReference>
<comment type="caution">
    <text evidence="4">The sequence shown here is derived from an EMBL/GenBank/DDBJ whole genome shotgun (WGS) entry which is preliminary data.</text>
</comment>
<organism evidence="4 5">
    <name type="scientific">Dreissena polymorpha</name>
    <name type="common">Zebra mussel</name>
    <name type="synonym">Mytilus polymorpha</name>
    <dbReference type="NCBI Taxonomy" id="45954"/>
    <lineage>
        <taxon>Eukaryota</taxon>
        <taxon>Metazoa</taxon>
        <taxon>Spiralia</taxon>
        <taxon>Lophotrochozoa</taxon>
        <taxon>Mollusca</taxon>
        <taxon>Bivalvia</taxon>
        <taxon>Autobranchia</taxon>
        <taxon>Heteroconchia</taxon>
        <taxon>Euheterodonta</taxon>
        <taxon>Imparidentia</taxon>
        <taxon>Neoheterodontei</taxon>
        <taxon>Myida</taxon>
        <taxon>Dreissenoidea</taxon>
        <taxon>Dreissenidae</taxon>
        <taxon>Dreissena</taxon>
    </lineage>
</organism>
<dbReference type="PANTHER" id="PTHR33562">
    <property type="entry name" value="ATILLA, ISOFORM B-RELATED-RELATED"/>
    <property type="match status" value="1"/>
</dbReference>
<evidence type="ECO:0000313" key="5">
    <source>
        <dbReference type="Proteomes" id="UP000828390"/>
    </source>
</evidence>
<evidence type="ECO:0000313" key="4">
    <source>
        <dbReference type="EMBL" id="KAH3797217.1"/>
    </source>
</evidence>
<keyword evidence="1 3" id="KW-0732">Signal</keyword>
<dbReference type="PANTHER" id="PTHR33562:SF28">
    <property type="entry name" value="PROTEIN QUIVER"/>
    <property type="match status" value="1"/>
</dbReference>
<accession>A0A9D4FF84</accession>
<dbReference type="GO" id="GO:0030431">
    <property type="term" value="P:sleep"/>
    <property type="evidence" value="ECO:0007669"/>
    <property type="project" value="InterPro"/>
</dbReference>
<reference evidence="4" key="2">
    <citation type="submission" date="2020-11" db="EMBL/GenBank/DDBJ databases">
        <authorList>
            <person name="McCartney M.A."/>
            <person name="Auch B."/>
            <person name="Kono T."/>
            <person name="Mallez S."/>
            <person name="Becker A."/>
            <person name="Gohl D.M."/>
            <person name="Silverstein K.A.T."/>
            <person name="Koren S."/>
            <person name="Bechman K.B."/>
            <person name="Herman A."/>
            <person name="Abrahante J.E."/>
            <person name="Garbe J."/>
        </authorList>
    </citation>
    <scope>NUCLEOTIDE SEQUENCE</scope>
    <source>
        <strain evidence="4">Duluth1</strain>
        <tissue evidence="4">Whole animal</tissue>
    </source>
</reference>